<dbReference type="Gene3D" id="3.40.190.10">
    <property type="entry name" value="Periplasmic binding protein-like II"/>
    <property type="match status" value="2"/>
</dbReference>
<organism evidence="1">
    <name type="scientific">marine sediment metagenome</name>
    <dbReference type="NCBI Taxonomy" id="412755"/>
    <lineage>
        <taxon>unclassified sequences</taxon>
        <taxon>metagenomes</taxon>
        <taxon>ecological metagenomes</taxon>
    </lineage>
</organism>
<dbReference type="InterPro" id="IPR050490">
    <property type="entry name" value="Bact_solute-bd_prot1"/>
</dbReference>
<feature type="non-terminal residue" evidence="1">
    <location>
        <position position="1"/>
    </location>
</feature>
<protein>
    <recommendedName>
        <fullName evidence="2">Extracellular solute-binding protein</fullName>
    </recommendedName>
</protein>
<name>X1GM49_9ZZZZ</name>
<gene>
    <name evidence="1" type="ORF">S03H2_14822</name>
</gene>
<evidence type="ECO:0008006" key="2">
    <source>
        <dbReference type="Google" id="ProtNLM"/>
    </source>
</evidence>
<dbReference type="EMBL" id="BARU01007529">
    <property type="protein sequence ID" value="GAH45930.1"/>
    <property type="molecule type" value="Genomic_DNA"/>
</dbReference>
<evidence type="ECO:0000313" key="1">
    <source>
        <dbReference type="EMBL" id="GAH45930.1"/>
    </source>
</evidence>
<comment type="caution">
    <text evidence="1">The sequence shown here is derived from an EMBL/GenBank/DDBJ whole genome shotgun (WGS) entry which is preliminary data.</text>
</comment>
<dbReference type="InterPro" id="IPR006059">
    <property type="entry name" value="SBP"/>
</dbReference>
<sequence length="219" mass="24822">EAKYLSAMEGKVGAPDMFNGMVYDWAGAHDFCALMPEYLVKNIEEHTVPAVRKLGIWDGKMYGVPGSTATGSSFMMLYINTDMLEEAGMDPNSYPETIDELLDFAKKLTKRDASGKVVRAGYAIRYSGNPTGITEKFLPFLHTFGGRMMSPDRKRASGYINSSESVEALQFFADLVNMKDKFRFIKLFHTIFQRFLVNSSMTCVQYNSYSVVSYFLYYF</sequence>
<dbReference type="AlphaFoldDB" id="X1GM49"/>
<dbReference type="SUPFAM" id="SSF53850">
    <property type="entry name" value="Periplasmic binding protein-like II"/>
    <property type="match status" value="1"/>
</dbReference>
<reference evidence="1" key="1">
    <citation type="journal article" date="2014" name="Front. Microbiol.">
        <title>High frequency of phylogenetically diverse reductive dehalogenase-homologous genes in deep subseafloor sedimentary metagenomes.</title>
        <authorList>
            <person name="Kawai M."/>
            <person name="Futagami T."/>
            <person name="Toyoda A."/>
            <person name="Takaki Y."/>
            <person name="Nishi S."/>
            <person name="Hori S."/>
            <person name="Arai W."/>
            <person name="Tsubouchi T."/>
            <person name="Morono Y."/>
            <person name="Uchiyama I."/>
            <person name="Ito T."/>
            <person name="Fujiyama A."/>
            <person name="Inagaki F."/>
            <person name="Takami H."/>
        </authorList>
    </citation>
    <scope>NUCLEOTIDE SEQUENCE</scope>
    <source>
        <strain evidence="1">Expedition CK06-06</strain>
    </source>
</reference>
<proteinExistence type="predicted"/>
<dbReference type="PANTHER" id="PTHR43649">
    <property type="entry name" value="ARABINOSE-BINDING PROTEIN-RELATED"/>
    <property type="match status" value="1"/>
</dbReference>
<accession>X1GM49</accession>
<dbReference type="PANTHER" id="PTHR43649:SF12">
    <property type="entry name" value="DIACETYLCHITOBIOSE BINDING PROTEIN DASA"/>
    <property type="match status" value="1"/>
</dbReference>
<dbReference type="Pfam" id="PF13416">
    <property type="entry name" value="SBP_bac_8"/>
    <property type="match status" value="1"/>
</dbReference>